<feature type="domain" description="Carboxylesterase type B" evidence="4">
    <location>
        <begin position="7"/>
        <end position="333"/>
    </location>
</feature>
<evidence type="ECO:0000313" key="5">
    <source>
        <dbReference type="EMBL" id="KAF9454612.1"/>
    </source>
</evidence>
<evidence type="ECO:0000256" key="1">
    <source>
        <dbReference type="ARBA" id="ARBA00005964"/>
    </source>
</evidence>
<evidence type="ECO:0000313" key="6">
    <source>
        <dbReference type="Proteomes" id="UP000807342"/>
    </source>
</evidence>
<dbReference type="EMBL" id="MU151053">
    <property type="protein sequence ID" value="KAF9454612.1"/>
    <property type="molecule type" value="Genomic_DNA"/>
</dbReference>
<dbReference type="PROSITE" id="PS00122">
    <property type="entry name" value="CARBOXYLESTERASE_B_1"/>
    <property type="match status" value="1"/>
</dbReference>
<dbReference type="PANTHER" id="PTHR45570">
    <property type="entry name" value="CARBOXYLIC ESTER HYDROLASE"/>
    <property type="match status" value="1"/>
</dbReference>
<dbReference type="GO" id="GO:0016787">
    <property type="term" value="F:hydrolase activity"/>
    <property type="evidence" value="ECO:0007669"/>
    <property type="project" value="UniProtKB-KW"/>
</dbReference>
<comment type="similarity">
    <text evidence="1 3">Belongs to the type-B carboxylesterase/lipase family.</text>
</comment>
<evidence type="ECO:0000259" key="4">
    <source>
        <dbReference type="Pfam" id="PF00135"/>
    </source>
</evidence>
<dbReference type="OrthoDB" id="408631at2759"/>
<dbReference type="InterPro" id="IPR029058">
    <property type="entry name" value="AB_hydrolase_fold"/>
</dbReference>
<evidence type="ECO:0000256" key="2">
    <source>
        <dbReference type="ARBA" id="ARBA00022801"/>
    </source>
</evidence>
<dbReference type="InterPro" id="IPR019826">
    <property type="entry name" value="Carboxylesterase_B_AS"/>
</dbReference>
<reference evidence="5" key="1">
    <citation type="submission" date="2020-11" db="EMBL/GenBank/DDBJ databases">
        <authorList>
            <consortium name="DOE Joint Genome Institute"/>
            <person name="Ahrendt S."/>
            <person name="Riley R."/>
            <person name="Andreopoulos W."/>
            <person name="Labutti K."/>
            <person name="Pangilinan J."/>
            <person name="Ruiz-Duenas F.J."/>
            <person name="Barrasa J.M."/>
            <person name="Sanchez-Garcia M."/>
            <person name="Camarero S."/>
            <person name="Miyauchi S."/>
            <person name="Serrano A."/>
            <person name="Linde D."/>
            <person name="Babiker R."/>
            <person name="Drula E."/>
            <person name="Ayuso-Fernandez I."/>
            <person name="Pacheco R."/>
            <person name="Padilla G."/>
            <person name="Ferreira P."/>
            <person name="Barriuso J."/>
            <person name="Kellner H."/>
            <person name="Castanera R."/>
            <person name="Alfaro M."/>
            <person name="Ramirez L."/>
            <person name="Pisabarro A.G."/>
            <person name="Kuo A."/>
            <person name="Tritt A."/>
            <person name="Lipzen A."/>
            <person name="He G."/>
            <person name="Yan M."/>
            <person name="Ng V."/>
            <person name="Cullen D."/>
            <person name="Martin F."/>
            <person name="Rosso M.-N."/>
            <person name="Henrissat B."/>
            <person name="Hibbett D."/>
            <person name="Martinez A.T."/>
            <person name="Grigoriev I.V."/>
        </authorList>
    </citation>
    <scope>NUCLEOTIDE SEQUENCE</scope>
    <source>
        <strain evidence="5">MF-IS2</strain>
    </source>
</reference>
<dbReference type="Proteomes" id="UP000807342">
    <property type="component" value="Unassembled WGS sequence"/>
</dbReference>
<evidence type="ECO:0000256" key="3">
    <source>
        <dbReference type="RuleBase" id="RU361235"/>
    </source>
</evidence>
<comment type="caution">
    <text evidence="5">The sequence shown here is derived from an EMBL/GenBank/DDBJ whole genome shotgun (WGS) entry which is preliminary data.</text>
</comment>
<protein>
    <recommendedName>
        <fullName evidence="3">Carboxylic ester hydrolase</fullName>
        <ecNumber evidence="3">3.1.1.-</ecNumber>
    </recommendedName>
</protein>
<dbReference type="AlphaFoldDB" id="A0A9P6C7C4"/>
<dbReference type="SUPFAM" id="SSF53474">
    <property type="entry name" value="alpha/beta-Hydrolases"/>
    <property type="match status" value="1"/>
</dbReference>
<organism evidence="5 6">
    <name type="scientific">Macrolepiota fuliginosa MF-IS2</name>
    <dbReference type="NCBI Taxonomy" id="1400762"/>
    <lineage>
        <taxon>Eukaryota</taxon>
        <taxon>Fungi</taxon>
        <taxon>Dikarya</taxon>
        <taxon>Basidiomycota</taxon>
        <taxon>Agaricomycotina</taxon>
        <taxon>Agaricomycetes</taxon>
        <taxon>Agaricomycetidae</taxon>
        <taxon>Agaricales</taxon>
        <taxon>Agaricineae</taxon>
        <taxon>Agaricaceae</taxon>
        <taxon>Macrolepiota</taxon>
    </lineage>
</organism>
<dbReference type="Pfam" id="PF00135">
    <property type="entry name" value="COesterase"/>
    <property type="match status" value="1"/>
</dbReference>
<dbReference type="InterPro" id="IPR002018">
    <property type="entry name" value="CarbesteraseB"/>
</dbReference>
<sequence>MAPDGTTNLAVKDLVNALQFLKQVLPAFGGSPNKVTIAGQSSGAHLVRSLLAVPSASSLFHYAIIQSDPMNYGFLSPSVQQSLQSMFNGIIGCGTTDTACQSSLSLDTILNSEMTLFGTAWETIPVVGQFEPMRPVRDGSFITTSLDSTTPFPSVSKPILVTTVADEAGFAIYTSNQASLTQTNLTDACDTTFGTTRTNNILSSGFYPAAPDARVQLQLIGTDYMWRCSSWTFARNWVAHGGTAYVAEYVVGATYPGNEAASFCTEAGVVCHQDDIEIVFDTVSSPTPAQSTLTSQMQVRYRAFLNTGNPNVPNLPAWPTAGTSDVNAIQLGGPGQVTVGACIPSFWGEEVQYDYQFYASA</sequence>
<dbReference type="EC" id="3.1.1.-" evidence="3"/>
<keyword evidence="2 3" id="KW-0378">Hydrolase</keyword>
<gene>
    <name evidence="5" type="ORF">P691DRAFT_806776</name>
</gene>
<keyword evidence="6" id="KW-1185">Reference proteome</keyword>
<dbReference type="PANTHER" id="PTHR45570:SF1">
    <property type="entry name" value="CARBOXYLIC ESTER HYDROLASE"/>
    <property type="match status" value="1"/>
</dbReference>
<name>A0A9P6C7C4_9AGAR</name>
<proteinExistence type="inferred from homology"/>
<accession>A0A9P6C7C4</accession>
<dbReference type="Gene3D" id="3.40.50.1820">
    <property type="entry name" value="alpha/beta hydrolase"/>
    <property type="match status" value="1"/>
</dbReference>